<dbReference type="PIRSF" id="PIRSF017126">
    <property type="entry name" value="Condensin_H"/>
    <property type="match status" value="1"/>
</dbReference>
<evidence type="ECO:0000256" key="8">
    <source>
        <dbReference type="ARBA" id="ARBA00022776"/>
    </source>
</evidence>
<dbReference type="Pfam" id="PF05786">
    <property type="entry name" value="Cnd2"/>
    <property type="match status" value="2"/>
</dbReference>
<organism evidence="13 14">
    <name type="scientific">Cryptotermes secundus</name>
    <dbReference type="NCBI Taxonomy" id="105785"/>
    <lineage>
        <taxon>Eukaryota</taxon>
        <taxon>Metazoa</taxon>
        <taxon>Ecdysozoa</taxon>
        <taxon>Arthropoda</taxon>
        <taxon>Hexapoda</taxon>
        <taxon>Insecta</taxon>
        <taxon>Pterygota</taxon>
        <taxon>Neoptera</taxon>
        <taxon>Polyneoptera</taxon>
        <taxon>Dictyoptera</taxon>
        <taxon>Blattodea</taxon>
        <taxon>Blattoidea</taxon>
        <taxon>Termitoidae</taxon>
        <taxon>Kalotermitidae</taxon>
        <taxon>Cryptotermitinae</taxon>
        <taxon>Cryptotermes</taxon>
    </lineage>
</organism>
<feature type="compositionally biased region" description="Basic and acidic residues" evidence="12">
    <location>
        <begin position="48"/>
        <end position="58"/>
    </location>
</feature>
<evidence type="ECO:0000256" key="5">
    <source>
        <dbReference type="ARBA" id="ARBA00022454"/>
    </source>
</evidence>
<gene>
    <name evidence="13" type="ORF">B7P43_G17286</name>
</gene>
<sequence>MNHHTLSHRESVVLESSPLRRKSVLNLSNSDASLRQNDDDAERMERRRNAQIELRQRDVTPPGSSKRKSVGGSVAGLSAAQLAEHYANCIKLSAENKINARNAFSLQLIDYMAVMLKKQDTKMDNFQVASCTLDASTKIYAYRVDCVHTDALKIAGGLTAGYRKKHTDTGGGEEGEEGQDGSGEDGETVRTKKKKRKHKNTVVTNVEMLNGKIDVQPVIDPVLHSAGNMGDCQPGDCHFLTSLKILDNCAYALCSDLPYWGSNGKTTSSGESKGQLPFIPDVTDKEICAVFAQFSFTKWSLDAEEESSEPAAPFLPTDDDFAFDVNAVPEPLPTEENEAPIDHFEVSGIDEGMDSEGEDTGAPIACRPLQRTAAKVVDLRKHLSTAPSEYSYFRAGALDLWAGPSHWKFRPFKGVDKRPDSGASAGTAENGSEVAVSHKKQKQKQELMVQFVRGQNSGTFTVERNIQVLKLTKRTLQKAWSVDRNTHPPDVHFDVKSFSQLVLSKAAHVNVHPAPYEDDEPSGYDYENDNDASEYCPNVSLNDELGDADDGPVDDLLASQQQDVHNSFTMEGSRIIEAFAGGSLVAPPSKVARIFIPYAMRAKKVDMKKLKHAIWGILTSRESCEDKNYNDNLRIERPVSFMNMYTTLPKRLPSKLAENLSAPLAIVALLHLANEKTLHIVGNEDLSDLTITQG</sequence>
<protein>
    <recommendedName>
        <fullName evidence="4 11">Condensin complex subunit 2</fullName>
    </recommendedName>
</protein>
<dbReference type="EMBL" id="NEVH01027114">
    <property type="protein sequence ID" value="PNF13654.1"/>
    <property type="molecule type" value="Genomic_DNA"/>
</dbReference>
<comment type="function">
    <text evidence="11">Regulatory subunit of the condensin complex, a complex required for conversion of interphase chromatin into mitotic-like condense chromosomes.</text>
</comment>
<dbReference type="PANTHER" id="PTHR13108:SF9">
    <property type="entry name" value="CONDENSIN COMPLEX SUBUNIT 2"/>
    <property type="match status" value="1"/>
</dbReference>
<keyword evidence="10 11" id="KW-0131">Cell cycle</keyword>
<evidence type="ECO:0000313" key="14">
    <source>
        <dbReference type="Proteomes" id="UP000235965"/>
    </source>
</evidence>
<evidence type="ECO:0000256" key="4">
    <source>
        <dbReference type="ARBA" id="ARBA00016065"/>
    </source>
</evidence>
<dbReference type="GO" id="GO:0007076">
    <property type="term" value="P:mitotic chromosome condensation"/>
    <property type="evidence" value="ECO:0007669"/>
    <property type="project" value="InterPro"/>
</dbReference>
<feature type="compositionally biased region" description="Acidic residues" evidence="12">
    <location>
        <begin position="171"/>
        <end position="186"/>
    </location>
</feature>
<dbReference type="GO" id="GO:0000796">
    <property type="term" value="C:condensin complex"/>
    <property type="evidence" value="ECO:0007669"/>
    <property type="project" value="InterPro"/>
</dbReference>
<feature type="region of interest" description="Disordered" evidence="12">
    <location>
        <begin position="415"/>
        <end position="441"/>
    </location>
</feature>
<evidence type="ECO:0000256" key="1">
    <source>
        <dbReference type="ARBA" id="ARBA00004286"/>
    </source>
</evidence>
<evidence type="ECO:0000256" key="11">
    <source>
        <dbReference type="PIRNR" id="PIRNR017126"/>
    </source>
</evidence>
<dbReference type="Proteomes" id="UP000235965">
    <property type="component" value="Unassembled WGS sequence"/>
</dbReference>
<dbReference type="GO" id="GO:0051301">
    <property type="term" value="P:cell division"/>
    <property type="evidence" value="ECO:0007669"/>
    <property type="project" value="UniProtKB-KW"/>
</dbReference>
<evidence type="ECO:0000256" key="6">
    <source>
        <dbReference type="ARBA" id="ARBA00022490"/>
    </source>
</evidence>
<reference evidence="13 14" key="1">
    <citation type="submission" date="2017-12" db="EMBL/GenBank/DDBJ databases">
        <title>Hemimetabolous genomes reveal molecular basis of termite eusociality.</title>
        <authorList>
            <person name="Harrison M.C."/>
            <person name="Jongepier E."/>
            <person name="Robertson H.M."/>
            <person name="Arning N."/>
            <person name="Bitard-Feildel T."/>
            <person name="Chao H."/>
            <person name="Childers C.P."/>
            <person name="Dinh H."/>
            <person name="Doddapaneni H."/>
            <person name="Dugan S."/>
            <person name="Gowin J."/>
            <person name="Greiner C."/>
            <person name="Han Y."/>
            <person name="Hu H."/>
            <person name="Hughes D.S.T."/>
            <person name="Huylmans A.-K."/>
            <person name="Kemena C."/>
            <person name="Kremer L.P.M."/>
            <person name="Lee S.L."/>
            <person name="Lopez-Ezquerra A."/>
            <person name="Mallet L."/>
            <person name="Monroy-Kuhn J.M."/>
            <person name="Moser A."/>
            <person name="Murali S.C."/>
            <person name="Muzny D.M."/>
            <person name="Otani S."/>
            <person name="Piulachs M.-D."/>
            <person name="Poelchau M."/>
            <person name="Qu J."/>
            <person name="Schaub F."/>
            <person name="Wada-Katsumata A."/>
            <person name="Worley K.C."/>
            <person name="Xie Q."/>
            <person name="Ylla G."/>
            <person name="Poulsen M."/>
            <person name="Gibbs R.A."/>
            <person name="Schal C."/>
            <person name="Richards S."/>
            <person name="Belles X."/>
            <person name="Korb J."/>
            <person name="Bornberg-Bauer E."/>
        </authorList>
    </citation>
    <scope>NUCLEOTIDE SEQUENCE [LARGE SCALE GENOMIC DNA]</scope>
    <source>
        <tissue evidence="13">Whole body</tissue>
    </source>
</reference>
<evidence type="ECO:0000256" key="3">
    <source>
        <dbReference type="ARBA" id="ARBA00009471"/>
    </source>
</evidence>
<comment type="similarity">
    <text evidence="3 11">Belongs to the CND2 (condensin subunit 2) family.</text>
</comment>
<evidence type="ECO:0000256" key="12">
    <source>
        <dbReference type="SAM" id="MobiDB-lite"/>
    </source>
</evidence>
<keyword evidence="8 11" id="KW-0498">Mitosis</keyword>
<keyword evidence="5" id="KW-0158">Chromosome</keyword>
<proteinExistence type="inferred from homology"/>
<dbReference type="PANTHER" id="PTHR13108">
    <property type="entry name" value="CONDENSIN COMPLEX SUBUNIT 2"/>
    <property type="match status" value="1"/>
</dbReference>
<evidence type="ECO:0000256" key="10">
    <source>
        <dbReference type="ARBA" id="ARBA00023306"/>
    </source>
</evidence>
<dbReference type="GO" id="GO:0003682">
    <property type="term" value="F:chromatin binding"/>
    <property type="evidence" value="ECO:0007669"/>
    <property type="project" value="TreeGrafter"/>
</dbReference>
<evidence type="ECO:0000256" key="2">
    <source>
        <dbReference type="ARBA" id="ARBA00004496"/>
    </source>
</evidence>
<dbReference type="AlphaFoldDB" id="A0A2J7PBF0"/>
<comment type="caution">
    <text evidence="13">The sequence shown here is derived from an EMBL/GenBank/DDBJ whole genome shotgun (WGS) entry which is preliminary data.</text>
</comment>
<keyword evidence="9 11" id="KW-0226">DNA condensation</keyword>
<name>A0A2J7PBF0_9NEOP</name>
<dbReference type="InterPro" id="IPR022816">
    <property type="entry name" value="Condensin_barren_su2"/>
</dbReference>
<keyword evidence="7 11" id="KW-0132">Cell division</keyword>
<keyword evidence="14" id="KW-1185">Reference proteome</keyword>
<evidence type="ECO:0000256" key="7">
    <source>
        <dbReference type="ARBA" id="ARBA00022618"/>
    </source>
</evidence>
<evidence type="ECO:0000313" key="13">
    <source>
        <dbReference type="EMBL" id="PNF13654.1"/>
    </source>
</evidence>
<evidence type="ECO:0000256" key="9">
    <source>
        <dbReference type="ARBA" id="ARBA00023067"/>
    </source>
</evidence>
<accession>A0A2J7PBF0</accession>
<dbReference type="OrthoDB" id="362021at2759"/>
<dbReference type="STRING" id="105785.A0A2J7PBF0"/>
<feature type="region of interest" description="Disordered" evidence="12">
    <location>
        <begin position="48"/>
        <end position="72"/>
    </location>
</feature>
<keyword evidence="6" id="KW-0963">Cytoplasm</keyword>
<dbReference type="InParanoid" id="A0A2J7PBF0"/>
<dbReference type="GO" id="GO:0005737">
    <property type="term" value="C:cytoplasm"/>
    <property type="evidence" value="ECO:0007669"/>
    <property type="project" value="UniProtKB-SubCell"/>
</dbReference>
<feature type="region of interest" description="Disordered" evidence="12">
    <location>
        <begin position="163"/>
        <end position="197"/>
    </location>
</feature>
<comment type="subcellular location">
    <subcellularLocation>
        <location evidence="1">Chromosome</location>
    </subcellularLocation>
    <subcellularLocation>
        <location evidence="2">Cytoplasm</location>
    </subcellularLocation>
</comment>
<dbReference type="FunCoup" id="A0A2J7PBF0">
    <property type="interactions" value="929"/>
</dbReference>